<evidence type="ECO:0000313" key="2">
    <source>
        <dbReference type="EMBL" id="MBO2447061.1"/>
    </source>
</evidence>
<reference evidence="2" key="1">
    <citation type="submission" date="2021-03" db="EMBL/GenBank/DDBJ databases">
        <authorList>
            <person name="Kanchanasin P."/>
            <person name="Saeng-In P."/>
            <person name="Phongsopitanun W."/>
            <person name="Yuki M."/>
            <person name="Kudo T."/>
            <person name="Ohkuma M."/>
            <person name="Tanasupawat S."/>
        </authorList>
    </citation>
    <scope>NUCLEOTIDE SEQUENCE</scope>
    <source>
        <strain evidence="2">GKU 128</strain>
    </source>
</reference>
<dbReference type="EMBL" id="JAGEOJ010000003">
    <property type="protein sequence ID" value="MBO2447061.1"/>
    <property type="molecule type" value="Genomic_DNA"/>
</dbReference>
<name>A0A939PEJ2_9ACTN</name>
<protein>
    <submittedName>
        <fullName evidence="2">Uncharacterized protein</fullName>
    </submittedName>
</protein>
<keyword evidence="1" id="KW-0812">Transmembrane</keyword>
<feature type="transmembrane region" description="Helical" evidence="1">
    <location>
        <begin position="28"/>
        <end position="52"/>
    </location>
</feature>
<dbReference type="Proteomes" id="UP000669179">
    <property type="component" value="Unassembled WGS sequence"/>
</dbReference>
<comment type="caution">
    <text evidence="2">The sequence shown here is derived from an EMBL/GenBank/DDBJ whole genome shotgun (WGS) entry which is preliminary data.</text>
</comment>
<accession>A0A939PEJ2</accession>
<organism evidence="2 3">
    <name type="scientific">Actinomadura barringtoniae</name>
    <dbReference type="NCBI Taxonomy" id="1427535"/>
    <lineage>
        <taxon>Bacteria</taxon>
        <taxon>Bacillati</taxon>
        <taxon>Actinomycetota</taxon>
        <taxon>Actinomycetes</taxon>
        <taxon>Streptosporangiales</taxon>
        <taxon>Thermomonosporaceae</taxon>
        <taxon>Actinomadura</taxon>
    </lineage>
</organism>
<proteinExistence type="predicted"/>
<keyword evidence="3" id="KW-1185">Reference proteome</keyword>
<sequence length="55" mass="6004">MSYTLDLLIPLVDLGQEHAYNPTGGFQWLSYALVASGWILVSVIAAAVARVLSRR</sequence>
<dbReference type="RefSeq" id="WP_208254665.1">
    <property type="nucleotide sequence ID" value="NZ_JAGEOJ010000003.1"/>
</dbReference>
<keyword evidence="1" id="KW-1133">Transmembrane helix</keyword>
<evidence type="ECO:0000313" key="3">
    <source>
        <dbReference type="Proteomes" id="UP000669179"/>
    </source>
</evidence>
<keyword evidence="1" id="KW-0472">Membrane</keyword>
<evidence type="ECO:0000256" key="1">
    <source>
        <dbReference type="SAM" id="Phobius"/>
    </source>
</evidence>
<gene>
    <name evidence="2" type="ORF">J4573_08165</name>
</gene>
<dbReference type="AlphaFoldDB" id="A0A939PEJ2"/>